<sequence>MGIGNYYTAADDEVRDQLSSVSIDGVAPTLENAQNGSYTPLARPLFIYVNLESLEENEDLEEFVSYYVENAYEIMPRTFFYRLTEDDYESVRHRLETRTTGSLYEGDPFREEPVGELLD</sequence>
<evidence type="ECO:0000256" key="1">
    <source>
        <dbReference type="SAM" id="MobiDB-lite"/>
    </source>
</evidence>
<proteinExistence type="predicted"/>
<evidence type="ECO:0000313" key="2">
    <source>
        <dbReference type="EMBL" id="NLS10737.1"/>
    </source>
</evidence>
<dbReference type="PANTHER" id="PTHR30570">
    <property type="entry name" value="PERIPLASMIC PHOSPHATE BINDING COMPONENT OF PHOSPHATE ABC TRANSPORTER"/>
    <property type="match status" value="1"/>
</dbReference>
<accession>A0A7X8TL16</accession>
<dbReference type="AlphaFoldDB" id="A0A7X8TL16"/>
<dbReference type="SUPFAM" id="SSF53850">
    <property type="entry name" value="Periplasmic binding protein-like II"/>
    <property type="match status" value="1"/>
</dbReference>
<dbReference type="EMBL" id="JABAHY010000014">
    <property type="protein sequence ID" value="NLS10737.1"/>
    <property type="molecule type" value="Genomic_DNA"/>
</dbReference>
<dbReference type="InterPro" id="IPR050811">
    <property type="entry name" value="Phosphate_ABC_transporter"/>
</dbReference>
<feature type="region of interest" description="Disordered" evidence="1">
    <location>
        <begin position="99"/>
        <end position="119"/>
    </location>
</feature>
<dbReference type="Proteomes" id="UP000523139">
    <property type="component" value="Unassembled WGS sequence"/>
</dbReference>
<dbReference type="Gene3D" id="3.40.190.10">
    <property type="entry name" value="Periplasmic binding protein-like II"/>
    <property type="match status" value="1"/>
</dbReference>
<gene>
    <name evidence="2" type="ORF">HGQ17_12190</name>
</gene>
<dbReference type="PANTHER" id="PTHR30570:SF1">
    <property type="entry name" value="PHOSPHATE-BINDING PROTEIN PSTS"/>
    <property type="match status" value="1"/>
</dbReference>
<comment type="caution">
    <text evidence="2">The sequence shown here is derived from an EMBL/GenBank/DDBJ whole genome shotgun (WGS) entry which is preliminary data.</text>
</comment>
<name>A0A7X8TL16_9MICC</name>
<keyword evidence="3" id="KW-1185">Reference proteome</keyword>
<dbReference type="RefSeq" id="WP_168888223.1">
    <property type="nucleotide sequence ID" value="NZ_JABAHY010000014.1"/>
</dbReference>
<evidence type="ECO:0000313" key="3">
    <source>
        <dbReference type="Proteomes" id="UP000523139"/>
    </source>
</evidence>
<reference evidence="2 3" key="1">
    <citation type="submission" date="2020-04" db="EMBL/GenBank/DDBJ databases">
        <title>Nesterenkonia sp. nov., isolated from marine sediment.</title>
        <authorList>
            <person name="Zhang G."/>
        </authorList>
    </citation>
    <scope>NUCLEOTIDE SEQUENCE [LARGE SCALE GENOMIC DNA]</scope>
    <source>
        <strain evidence="2 3">MY13</strain>
    </source>
</reference>
<protein>
    <submittedName>
        <fullName evidence="2">Uncharacterized protein</fullName>
    </submittedName>
</protein>
<organism evidence="2 3">
    <name type="scientific">Nesterenkonia sedimenti</name>
    <dbReference type="NCBI Taxonomy" id="1463632"/>
    <lineage>
        <taxon>Bacteria</taxon>
        <taxon>Bacillati</taxon>
        <taxon>Actinomycetota</taxon>
        <taxon>Actinomycetes</taxon>
        <taxon>Micrococcales</taxon>
        <taxon>Micrococcaceae</taxon>
        <taxon>Nesterenkonia</taxon>
    </lineage>
</organism>